<organism evidence="1 2">
    <name type="scientific">Panicum virgatum</name>
    <name type="common">Blackwell switchgrass</name>
    <dbReference type="NCBI Taxonomy" id="38727"/>
    <lineage>
        <taxon>Eukaryota</taxon>
        <taxon>Viridiplantae</taxon>
        <taxon>Streptophyta</taxon>
        <taxon>Embryophyta</taxon>
        <taxon>Tracheophyta</taxon>
        <taxon>Spermatophyta</taxon>
        <taxon>Magnoliopsida</taxon>
        <taxon>Liliopsida</taxon>
        <taxon>Poales</taxon>
        <taxon>Poaceae</taxon>
        <taxon>PACMAD clade</taxon>
        <taxon>Panicoideae</taxon>
        <taxon>Panicodae</taxon>
        <taxon>Paniceae</taxon>
        <taxon>Panicinae</taxon>
        <taxon>Panicum</taxon>
        <taxon>Panicum sect. Hiantes</taxon>
    </lineage>
</organism>
<dbReference type="EMBL" id="CM029052">
    <property type="protein sequence ID" value="KAG2555789.1"/>
    <property type="molecule type" value="Genomic_DNA"/>
</dbReference>
<keyword evidence="2" id="KW-1185">Reference proteome</keyword>
<accession>A0A8T0P524</accession>
<gene>
    <name evidence="1" type="ORF">PVAP13_8NG029501</name>
</gene>
<comment type="caution">
    <text evidence="1">The sequence shown here is derived from an EMBL/GenBank/DDBJ whole genome shotgun (WGS) entry which is preliminary data.</text>
</comment>
<sequence length="148" mass="17046">MQVEHRRYTHTTNNTEEALFFMEDDTDRPAARLATMLHHHVHGFALMALPSRSRTPQTRRSPPNDVRTVEPSTCRHKSISASGEIPDTYRIPQFFSYSFYLYPFIRLCAMRLSEFRSPILKPIFTLKVAPQIYSSFAGTAVTLFLGFS</sequence>
<evidence type="ECO:0000313" key="2">
    <source>
        <dbReference type="Proteomes" id="UP000823388"/>
    </source>
</evidence>
<dbReference type="Proteomes" id="UP000823388">
    <property type="component" value="Chromosome 8N"/>
</dbReference>
<reference evidence="1" key="1">
    <citation type="submission" date="2020-05" db="EMBL/GenBank/DDBJ databases">
        <title>WGS assembly of Panicum virgatum.</title>
        <authorList>
            <person name="Lovell J.T."/>
            <person name="Jenkins J."/>
            <person name="Shu S."/>
            <person name="Juenger T.E."/>
            <person name="Schmutz J."/>
        </authorList>
    </citation>
    <scope>NUCLEOTIDE SEQUENCE</scope>
    <source>
        <strain evidence="1">AP13</strain>
    </source>
</reference>
<name>A0A8T0P524_PANVG</name>
<protein>
    <submittedName>
        <fullName evidence="1">Uncharacterized protein</fullName>
    </submittedName>
</protein>
<evidence type="ECO:0000313" key="1">
    <source>
        <dbReference type="EMBL" id="KAG2555789.1"/>
    </source>
</evidence>
<dbReference type="AlphaFoldDB" id="A0A8T0P524"/>
<proteinExistence type="predicted"/>